<name>A0A4C1SEE1_EUMVA</name>
<feature type="compositionally biased region" description="Polar residues" evidence="1">
    <location>
        <begin position="16"/>
        <end position="35"/>
    </location>
</feature>
<evidence type="ECO:0000313" key="2">
    <source>
        <dbReference type="EMBL" id="GBP00404.1"/>
    </source>
</evidence>
<proteinExistence type="predicted"/>
<comment type="caution">
    <text evidence="2">The sequence shown here is derived from an EMBL/GenBank/DDBJ whole genome shotgun (WGS) entry which is preliminary data.</text>
</comment>
<keyword evidence="3" id="KW-1185">Reference proteome</keyword>
<dbReference type="EMBL" id="BGZK01003356">
    <property type="protein sequence ID" value="GBP00404.1"/>
    <property type="molecule type" value="Genomic_DNA"/>
</dbReference>
<evidence type="ECO:0000256" key="1">
    <source>
        <dbReference type="SAM" id="MobiDB-lite"/>
    </source>
</evidence>
<dbReference type="Proteomes" id="UP000299102">
    <property type="component" value="Unassembled WGS sequence"/>
</dbReference>
<protein>
    <submittedName>
        <fullName evidence="2">Uncharacterized protein</fullName>
    </submittedName>
</protein>
<reference evidence="2 3" key="1">
    <citation type="journal article" date="2019" name="Commun. Biol.">
        <title>The bagworm genome reveals a unique fibroin gene that provides high tensile strength.</title>
        <authorList>
            <person name="Kono N."/>
            <person name="Nakamura H."/>
            <person name="Ohtoshi R."/>
            <person name="Tomita M."/>
            <person name="Numata K."/>
            <person name="Arakawa K."/>
        </authorList>
    </citation>
    <scope>NUCLEOTIDE SEQUENCE [LARGE SCALE GENOMIC DNA]</scope>
</reference>
<accession>A0A4C1SEE1</accession>
<sequence length="35" mass="3765">MSYECPDKHLEKFATPASSHASSLSTIPALRQSSS</sequence>
<evidence type="ECO:0000313" key="3">
    <source>
        <dbReference type="Proteomes" id="UP000299102"/>
    </source>
</evidence>
<organism evidence="2 3">
    <name type="scientific">Eumeta variegata</name>
    <name type="common">Bagworm moth</name>
    <name type="synonym">Eumeta japonica</name>
    <dbReference type="NCBI Taxonomy" id="151549"/>
    <lineage>
        <taxon>Eukaryota</taxon>
        <taxon>Metazoa</taxon>
        <taxon>Ecdysozoa</taxon>
        <taxon>Arthropoda</taxon>
        <taxon>Hexapoda</taxon>
        <taxon>Insecta</taxon>
        <taxon>Pterygota</taxon>
        <taxon>Neoptera</taxon>
        <taxon>Endopterygota</taxon>
        <taxon>Lepidoptera</taxon>
        <taxon>Glossata</taxon>
        <taxon>Ditrysia</taxon>
        <taxon>Tineoidea</taxon>
        <taxon>Psychidae</taxon>
        <taxon>Oiketicinae</taxon>
        <taxon>Eumeta</taxon>
    </lineage>
</organism>
<feature type="region of interest" description="Disordered" evidence="1">
    <location>
        <begin position="14"/>
        <end position="35"/>
    </location>
</feature>
<feature type="non-terminal residue" evidence="2">
    <location>
        <position position="35"/>
    </location>
</feature>
<gene>
    <name evidence="2" type="ORF">EVAR_69529_1</name>
</gene>
<dbReference type="AlphaFoldDB" id="A0A4C1SEE1"/>